<comment type="caution">
    <text evidence="1">The sequence shown here is derived from an EMBL/GenBank/DDBJ whole genome shotgun (WGS) entry which is preliminary data.</text>
</comment>
<dbReference type="SUPFAM" id="SSF55961">
    <property type="entry name" value="Bet v1-like"/>
    <property type="match status" value="1"/>
</dbReference>
<dbReference type="CDD" id="cd07820">
    <property type="entry name" value="SRPBCC_3"/>
    <property type="match status" value="1"/>
</dbReference>
<evidence type="ECO:0000313" key="2">
    <source>
        <dbReference type="Proteomes" id="UP001589776"/>
    </source>
</evidence>
<keyword evidence="2" id="KW-1185">Reference proteome</keyword>
<gene>
    <name evidence="1" type="ORF">ACFFK0_24840</name>
</gene>
<sequence>MQNSTEYFGRSRAGTAGIRKKKSKYLEKRVESGWRGTKLITVKVVTNISAPIDVVFDLARDIDVHSQTVWKHTKERAVAGTTSGLIELGESVTFEATHFGVRQRLTSRIIRMERPHVFVDQMQRGAFKSMMHIHEFAESEGGTVMTDVLRFEAPLGWLGRLAERWVLKDYMRRFLEDRNRELKALAEMQG</sequence>
<dbReference type="InterPro" id="IPR019587">
    <property type="entry name" value="Polyketide_cyclase/dehydratase"/>
</dbReference>
<dbReference type="RefSeq" id="WP_377473082.1">
    <property type="nucleotide sequence ID" value="NZ_JBHLWN010000100.1"/>
</dbReference>
<accession>A0ABV6DSS9</accession>
<protein>
    <submittedName>
        <fullName evidence="1">SRPBCC family protein</fullName>
    </submittedName>
</protein>
<organism evidence="1 2">
    <name type="scientific">Paenibacillus chartarius</name>
    <dbReference type="NCBI Taxonomy" id="747481"/>
    <lineage>
        <taxon>Bacteria</taxon>
        <taxon>Bacillati</taxon>
        <taxon>Bacillota</taxon>
        <taxon>Bacilli</taxon>
        <taxon>Bacillales</taxon>
        <taxon>Paenibacillaceae</taxon>
        <taxon>Paenibacillus</taxon>
    </lineage>
</organism>
<dbReference type="Gene3D" id="3.30.530.20">
    <property type="match status" value="1"/>
</dbReference>
<dbReference type="Proteomes" id="UP001589776">
    <property type="component" value="Unassembled WGS sequence"/>
</dbReference>
<dbReference type="EMBL" id="JBHLWN010000100">
    <property type="protein sequence ID" value="MFC0215628.1"/>
    <property type="molecule type" value="Genomic_DNA"/>
</dbReference>
<proteinExistence type="predicted"/>
<dbReference type="Pfam" id="PF10604">
    <property type="entry name" value="Polyketide_cyc2"/>
    <property type="match status" value="1"/>
</dbReference>
<evidence type="ECO:0000313" key="1">
    <source>
        <dbReference type="EMBL" id="MFC0215628.1"/>
    </source>
</evidence>
<dbReference type="InterPro" id="IPR023393">
    <property type="entry name" value="START-like_dom_sf"/>
</dbReference>
<name>A0ABV6DSS9_9BACL</name>
<reference evidence="1 2" key="1">
    <citation type="submission" date="2024-09" db="EMBL/GenBank/DDBJ databases">
        <authorList>
            <person name="Sun Q."/>
            <person name="Mori K."/>
        </authorList>
    </citation>
    <scope>NUCLEOTIDE SEQUENCE [LARGE SCALE GENOMIC DNA]</scope>
    <source>
        <strain evidence="1 2">CCM 7759</strain>
    </source>
</reference>